<dbReference type="SMART" id="SM00855">
    <property type="entry name" value="PGAM"/>
    <property type="match status" value="1"/>
</dbReference>
<dbReference type="GO" id="GO:0005737">
    <property type="term" value="C:cytoplasm"/>
    <property type="evidence" value="ECO:0007669"/>
    <property type="project" value="TreeGrafter"/>
</dbReference>
<dbReference type="InterPro" id="IPR029033">
    <property type="entry name" value="His_PPase_superfam"/>
</dbReference>
<dbReference type="PANTHER" id="PTHR48100">
    <property type="entry name" value="BROAD-SPECIFICITY PHOSPHATASE YOR283W-RELATED"/>
    <property type="match status" value="1"/>
</dbReference>
<sequence>MELLLIRHARPARATRHELGDPGLTDEGRRQAGRLAEFLAAPGTPRVDALYSSPMRRAGETAAALAAATGLPLHVDDDLAEFDTGASHYVPSEERTDDPRTRWDELRAGRWDGEEIDLDAFRRRVVTCLEQVVDRHASEVVGVVCHFGVINAYVADVLGLPSPFFFEPHYTSVTRVMADRSGRRTLRSANETAHLLSTWPRPQEETMTTTPTAAPPAPSTRLHVTHALRVLGLATPQSVSRLTGLPVEDVADALTAAERDTLVQARTGRLTGWALTPEGRRWHARALAEELERSGRRAEVEHAYEAFVALNQPFKQICTSWQLKDGAAEPNDHSDAAYDQSVLDRLEPVHRAALELTRRLADALPRFGWYPSAFSDARDRLRGGDRRALSAPLSESYHDLWMALHQDLLSTLGRERSAKDGH</sequence>
<accession>A0A4P6EIM5</accession>
<dbReference type="EMBL" id="CP035495">
    <property type="protein sequence ID" value="QAY62284.1"/>
    <property type="molecule type" value="Genomic_DNA"/>
</dbReference>
<feature type="region of interest" description="Disordered" evidence="1">
    <location>
        <begin position="194"/>
        <end position="219"/>
    </location>
</feature>
<keyword evidence="3" id="KW-1185">Reference proteome</keyword>
<dbReference type="Gene3D" id="3.40.50.1240">
    <property type="entry name" value="Phosphoglycerate mutase-like"/>
    <property type="match status" value="1"/>
</dbReference>
<dbReference type="AlphaFoldDB" id="A0A4P6EIM5"/>
<dbReference type="GO" id="GO:0016791">
    <property type="term" value="F:phosphatase activity"/>
    <property type="evidence" value="ECO:0007669"/>
    <property type="project" value="TreeGrafter"/>
</dbReference>
<name>A0A4P6EIM5_9MICO</name>
<dbReference type="PANTHER" id="PTHR48100:SF1">
    <property type="entry name" value="HISTIDINE PHOSPHATASE FAMILY PROTEIN-RELATED"/>
    <property type="match status" value="1"/>
</dbReference>
<evidence type="ECO:0000313" key="2">
    <source>
        <dbReference type="EMBL" id="QAY62284.1"/>
    </source>
</evidence>
<dbReference type="InterPro" id="IPR050275">
    <property type="entry name" value="PGM_Phosphatase"/>
</dbReference>
<dbReference type="RefSeq" id="WP_129202278.1">
    <property type="nucleotide sequence ID" value="NZ_CP035495.1"/>
</dbReference>
<reference evidence="2 3" key="1">
    <citation type="submission" date="2019-01" db="EMBL/GenBank/DDBJ databases">
        <title>Genome sequencing of strain 2JSPR-7.</title>
        <authorList>
            <person name="Heo J."/>
            <person name="Kim S.-J."/>
            <person name="Kim J.-S."/>
            <person name="Hong S.-B."/>
            <person name="Kwon S.-W."/>
        </authorList>
    </citation>
    <scope>NUCLEOTIDE SEQUENCE [LARGE SCALE GENOMIC DNA]</scope>
    <source>
        <strain evidence="2 3">2JSPR-7</strain>
    </source>
</reference>
<dbReference type="Pfam" id="PF00300">
    <property type="entry name" value="His_Phos_1"/>
    <property type="match status" value="1"/>
</dbReference>
<dbReference type="CDD" id="cd07067">
    <property type="entry name" value="HP_PGM_like"/>
    <property type="match status" value="1"/>
</dbReference>
<organism evidence="2 3">
    <name type="scientific">Xylanimonas allomyrinae</name>
    <dbReference type="NCBI Taxonomy" id="2509459"/>
    <lineage>
        <taxon>Bacteria</taxon>
        <taxon>Bacillati</taxon>
        <taxon>Actinomycetota</taxon>
        <taxon>Actinomycetes</taxon>
        <taxon>Micrococcales</taxon>
        <taxon>Promicromonosporaceae</taxon>
        <taxon>Xylanimonas</taxon>
    </lineage>
</organism>
<proteinExistence type="predicted"/>
<gene>
    <name evidence="2" type="ORF">ET495_02230</name>
</gene>
<evidence type="ECO:0000256" key="1">
    <source>
        <dbReference type="SAM" id="MobiDB-lite"/>
    </source>
</evidence>
<dbReference type="OrthoDB" id="3568381at2"/>
<protein>
    <submittedName>
        <fullName evidence="2">Histidine phosphatase family protein</fullName>
    </submittedName>
</protein>
<dbReference type="InterPro" id="IPR013078">
    <property type="entry name" value="His_Pase_superF_clade-1"/>
</dbReference>
<dbReference type="Proteomes" id="UP000291758">
    <property type="component" value="Chromosome"/>
</dbReference>
<evidence type="ECO:0000313" key="3">
    <source>
        <dbReference type="Proteomes" id="UP000291758"/>
    </source>
</evidence>
<dbReference type="SUPFAM" id="SSF53254">
    <property type="entry name" value="Phosphoglycerate mutase-like"/>
    <property type="match status" value="1"/>
</dbReference>
<dbReference type="KEGG" id="xyl:ET495_02230"/>